<organism evidence="1">
    <name type="scientific">viral metagenome</name>
    <dbReference type="NCBI Taxonomy" id="1070528"/>
    <lineage>
        <taxon>unclassified sequences</taxon>
        <taxon>metagenomes</taxon>
        <taxon>organismal metagenomes</taxon>
    </lineage>
</organism>
<dbReference type="EMBL" id="MN740010">
    <property type="protein sequence ID" value="QHT83700.1"/>
    <property type="molecule type" value="Genomic_DNA"/>
</dbReference>
<dbReference type="AlphaFoldDB" id="A0A6C0HTI6"/>
<sequence>MEGEPVENITFNVVPIEENTLGVVPIEENTLGVVPIEENTLGVVPIEENTLGDVPIEENTLGDVPIEDVLIEDVLIEDLPIIEEILNGLPPTEEILNGLPPSEEILNGLPPTEEILNGLPPTEEILNGLPPTEDNIPPIDPNLFITPLVNNPNIIEQAYINQPYVKELELTKMIYNDNPPYDSLVKDLVNNFLIIENSQNEIDDVINMIRNFKIPKDNLKGMSIIDNYKKQPKKNIVLQQNIHSINAGNTNPPIFSNSITRKNPQMKMFFP</sequence>
<proteinExistence type="predicted"/>
<evidence type="ECO:0000313" key="1">
    <source>
        <dbReference type="EMBL" id="QHT83700.1"/>
    </source>
</evidence>
<name>A0A6C0HTI6_9ZZZZ</name>
<accession>A0A6C0HTI6</accession>
<protein>
    <submittedName>
        <fullName evidence="1">Uncharacterized protein</fullName>
    </submittedName>
</protein>
<reference evidence="1" key="1">
    <citation type="journal article" date="2020" name="Nature">
        <title>Giant virus diversity and host interactions through global metagenomics.</title>
        <authorList>
            <person name="Schulz F."/>
            <person name="Roux S."/>
            <person name="Paez-Espino D."/>
            <person name="Jungbluth S."/>
            <person name="Walsh D.A."/>
            <person name="Denef V.J."/>
            <person name="McMahon K.D."/>
            <person name="Konstantinidis K.T."/>
            <person name="Eloe-Fadrosh E.A."/>
            <person name="Kyrpides N.C."/>
            <person name="Woyke T."/>
        </authorList>
    </citation>
    <scope>NUCLEOTIDE SEQUENCE</scope>
    <source>
        <strain evidence="1">GVMAG-M-3300023184-168</strain>
    </source>
</reference>